<keyword evidence="3" id="KW-1185">Reference proteome</keyword>
<dbReference type="InterPro" id="IPR013424">
    <property type="entry name" value="Ice-binding_C"/>
</dbReference>
<protein>
    <submittedName>
        <fullName evidence="2">PEP-CTERM sorting domain-containing protein</fullName>
    </submittedName>
</protein>
<dbReference type="NCBIfam" id="NF038133">
    <property type="entry name" value="choice_anch_L"/>
    <property type="match status" value="1"/>
</dbReference>
<feature type="signal peptide" evidence="1">
    <location>
        <begin position="1"/>
        <end position="31"/>
    </location>
</feature>
<evidence type="ECO:0000313" key="2">
    <source>
        <dbReference type="EMBL" id="PSF38882.1"/>
    </source>
</evidence>
<dbReference type="InterPro" id="IPR049804">
    <property type="entry name" value="Choice_anch_L"/>
</dbReference>
<reference evidence="2 3" key="2">
    <citation type="submission" date="2018-03" db="EMBL/GenBank/DDBJ databases">
        <authorList>
            <person name="Keele B.F."/>
        </authorList>
    </citation>
    <scope>NUCLEOTIDE SEQUENCE [LARGE SCALE GENOMIC DNA]</scope>
    <source>
        <strain evidence="2 3">CCALA 016</strain>
    </source>
</reference>
<name>A0A2T1M2C6_9CHRO</name>
<comment type="caution">
    <text evidence="2">The sequence shown here is derived from an EMBL/GenBank/DDBJ whole genome shotgun (WGS) entry which is preliminary data.</text>
</comment>
<dbReference type="EMBL" id="PXOH01000002">
    <property type="protein sequence ID" value="PSF38882.1"/>
    <property type="molecule type" value="Genomic_DNA"/>
</dbReference>
<evidence type="ECO:0000313" key="3">
    <source>
        <dbReference type="Proteomes" id="UP000239001"/>
    </source>
</evidence>
<dbReference type="RefSeq" id="WP_106455247.1">
    <property type="nucleotide sequence ID" value="NZ_PXOH01000002.1"/>
</dbReference>
<proteinExistence type="predicted"/>
<dbReference type="AlphaFoldDB" id="A0A2T1M2C6"/>
<dbReference type="OrthoDB" id="573436at2"/>
<organism evidence="2 3">
    <name type="scientific">Aphanothece hegewaldii CCALA 016</name>
    <dbReference type="NCBI Taxonomy" id="2107694"/>
    <lineage>
        <taxon>Bacteria</taxon>
        <taxon>Bacillati</taxon>
        <taxon>Cyanobacteriota</taxon>
        <taxon>Cyanophyceae</taxon>
        <taxon>Oscillatoriophycideae</taxon>
        <taxon>Chroococcales</taxon>
        <taxon>Aphanothecaceae</taxon>
        <taxon>Aphanothece</taxon>
    </lineage>
</organism>
<dbReference type="Proteomes" id="UP000239001">
    <property type="component" value="Unassembled WGS sequence"/>
</dbReference>
<gene>
    <name evidence="2" type="ORF">C7H19_02155</name>
</gene>
<evidence type="ECO:0000256" key="1">
    <source>
        <dbReference type="SAM" id="SignalP"/>
    </source>
</evidence>
<reference evidence="2 3" key="1">
    <citation type="submission" date="2018-03" db="EMBL/GenBank/DDBJ databases">
        <title>The ancient ancestry and fast evolution of plastids.</title>
        <authorList>
            <person name="Moore K.R."/>
            <person name="Magnabosco C."/>
            <person name="Momper L."/>
            <person name="Gold D.A."/>
            <person name="Bosak T."/>
            <person name="Fournier G.P."/>
        </authorList>
    </citation>
    <scope>NUCLEOTIDE SEQUENCE [LARGE SCALE GENOMIC DNA]</scope>
    <source>
        <strain evidence="2 3">CCALA 016</strain>
    </source>
</reference>
<dbReference type="NCBIfam" id="TIGR02595">
    <property type="entry name" value="PEP_CTERM"/>
    <property type="match status" value="1"/>
</dbReference>
<keyword evidence="1" id="KW-0732">Signal</keyword>
<accession>A0A2T1M2C6</accession>
<sequence>MLQNLMRLNTLARSFPVLGVAAMLFGAGVEAAQAVQIGDPFTSTSMSISPSDDGIALASSIVGSGVSISNVNFVGGSGPLFSAGFFQDPSEVMGLNEGIILTSGDVNLALGPNNSDSSTGFINTPGDADLDALIPGFSTLDSTVLEFDITSATGDLFIQYSFASEEYNEFVNSNSNDVFGFFFEGTNIALIPGTSTPVAINNVNKNLNSGFYNNNDPSDLGIPTPFHIEYDGFTDVFTAKATGLTPGQTYNLKLAIADAGDRTLDSAVFIKGISSVDPEPQATPEPATVAGLVALGLLGTRLKRKKA</sequence>
<feature type="chain" id="PRO_5015511688" evidence="1">
    <location>
        <begin position="32"/>
        <end position="307"/>
    </location>
</feature>